<evidence type="ECO:0000256" key="1">
    <source>
        <dbReference type="SAM" id="Coils"/>
    </source>
</evidence>
<evidence type="ECO:0000313" key="3">
    <source>
        <dbReference type="EMBL" id="EGW14166.1"/>
    </source>
</evidence>
<dbReference type="AlphaFoldDB" id="G3IND4"/>
<feature type="domain" description="Disks large homolog 5 N-terminal" evidence="2">
    <location>
        <begin position="69"/>
        <end position="152"/>
    </location>
</feature>
<dbReference type="InterPro" id="IPR006907">
    <property type="entry name" value="DLG5_N"/>
</dbReference>
<dbReference type="Pfam" id="PF04822">
    <property type="entry name" value="Takusan"/>
    <property type="match status" value="1"/>
</dbReference>
<gene>
    <name evidence="3" type="ORF">I79_025450</name>
</gene>
<keyword evidence="1" id="KW-0175">Coiled coil</keyword>
<name>G3IND4_CRIGR</name>
<dbReference type="PANTHER" id="PTHR21558">
    <property type="entry name" value="SPEER/SPETEX"/>
    <property type="match status" value="1"/>
</dbReference>
<dbReference type="eggNOG" id="KOG0708">
    <property type="taxonomic scope" value="Eukaryota"/>
</dbReference>
<protein>
    <submittedName>
        <fullName evidence="3">Disks large-like 5</fullName>
    </submittedName>
</protein>
<dbReference type="EMBL" id="JH005795">
    <property type="protein sequence ID" value="EGW14166.1"/>
    <property type="molecule type" value="Genomic_DNA"/>
</dbReference>
<sequence>MEQTHLHKKVDLLKQEKKKLQEDLVLLKHHLKDLNVICKDQEEETSNLKTQQQQAGARFGVHCGVDAAMEPSSQSTPFSKKQVKKEIERMTTELQLMTSQRNELRDRLVSISEGTVDNRPYHKPNPLYEKLKLEHKQVMWELRVFENEKTQVSEEFSELNKENVFYR</sequence>
<dbReference type="Proteomes" id="UP000001075">
    <property type="component" value="Unassembled WGS sequence"/>
</dbReference>
<dbReference type="STRING" id="10029.G3IND4"/>
<feature type="coiled-coil region" evidence="1">
    <location>
        <begin position="80"/>
        <end position="162"/>
    </location>
</feature>
<proteinExistence type="predicted"/>
<evidence type="ECO:0000313" key="4">
    <source>
        <dbReference type="Proteomes" id="UP000001075"/>
    </source>
</evidence>
<dbReference type="InParanoid" id="G3IND4"/>
<dbReference type="PANTHER" id="PTHR21558:SF13">
    <property type="entry name" value="MCG129800-RELATED"/>
    <property type="match status" value="1"/>
</dbReference>
<dbReference type="PaxDb" id="10029-XP_007611421.1"/>
<reference evidence="4" key="1">
    <citation type="journal article" date="2011" name="Nat. Biotechnol.">
        <title>The genomic sequence of the Chinese hamster ovary (CHO)-K1 cell line.</title>
        <authorList>
            <person name="Xu X."/>
            <person name="Nagarajan H."/>
            <person name="Lewis N.E."/>
            <person name="Pan S."/>
            <person name="Cai Z."/>
            <person name="Liu X."/>
            <person name="Chen W."/>
            <person name="Xie M."/>
            <person name="Wang W."/>
            <person name="Hammond S."/>
            <person name="Andersen M.R."/>
            <person name="Neff N."/>
            <person name="Passarelli B."/>
            <person name="Koh W."/>
            <person name="Fan H.C."/>
            <person name="Wang J."/>
            <person name="Gui Y."/>
            <person name="Lee K.H."/>
            <person name="Betenbaugh M.J."/>
            <person name="Quake S.R."/>
            <person name="Famili I."/>
            <person name="Palsson B.O."/>
            <person name="Wang J."/>
        </authorList>
    </citation>
    <scope>NUCLEOTIDE SEQUENCE [LARGE SCALE GENOMIC DNA]</scope>
    <source>
        <strain evidence="4">CHO K1 cell line</strain>
    </source>
</reference>
<organism evidence="3 4">
    <name type="scientific">Cricetulus griseus</name>
    <name type="common">Chinese hamster</name>
    <name type="synonym">Cricetulus barabensis griseus</name>
    <dbReference type="NCBI Taxonomy" id="10029"/>
    <lineage>
        <taxon>Eukaryota</taxon>
        <taxon>Metazoa</taxon>
        <taxon>Chordata</taxon>
        <taxon>Craniata</taxon>
        <taxon>Vertebrata</taxon>
        <taxon>Euteleostomi</taxon>
        <taxon>Mammalia</taxon>
        <taxon>Eutheria</taxon>
        <taxon>Euarchontoglires</taxon>
        <taxon>Glires</taxon>
        <taxon>Rodentia</taxon>
        <taxon>Myomorpha</taxon>
        <taxon>Muroidea</taxon>
        <taxon>Cricetidae</taxon>
        <taxon>Cricetinae</taxon>
        <taxon>Cricetulus</taxon>
    </lineage>
</organism>
<feature type="coiled-coil region" evidence="1">
    <location>
        <begin position="3"/>
        <end position="51"/>
    </location>
</feature>
<evidence type="ECO:0000259" key="2">
    <source>
        <dbReference type="Pfam" id="PF04822"/>
    </source>
</evidence>
<accession>G3IND4</accession>